<evidence type="ECO:0000256" key="2">
    <source>
        <dbReference type="ARBA" id="ARBA00022516"/>
    </source>
</evidence>
<keyword evidence="6" id="KW-0812">Transmembrane</keyword>
<dbReference type="GO" id="GO:0003841">
    <property type="term" value="F:1-acylglycerol-3-phosphate O-acyltransferase activity"/>
    <property type="evidence" value="ECO:0007669"/>
    <property type="project" value="TreeGrafter"/>
</dbReference>
<dbReference type="Proteomes" id="UP000503011">
    <property type="component" value="Chromosome"/>
</dbReference>
<accession>A0A6F8YLY4</accession>
<feature type="transmembrane region" description="Helical" evidence="6">
    <location>
        <begin position="38"/>
        <end position="58"/>
    </location>
</feature>
<dbReference type="GO" id="GO:0006654">
    <property type="term" value="P:phosphatidic acid biosynthetic process"/>
    <property type="evidence" value="ECO:0007669"/>
    <property type="project" value="TreeGrafter"/>
</dbReference>
<name>A0A6F8YLY4_9ACTN</name>
<keyword evidence="6" id="KW-1133">Transmembrane helix</keyword>
<feature type="domain" description="Phospholipid/glycerol acyltransferase" evidence="7">
    <location>
        <begin position="93"/>
        <end position="205"/>
    </location>
</feature>
<keyword evidence="4" id="KW-0443">Lipid metabolism</keyword>
<protein>
    <submittedName>
        <fullName evidence="8">1-acyl-sn-glycerol-3-phosphate acyltransferase</fullName>
    </submittedName>
</protein>
<proteinExistence type="predicted"/>
<dbReference type="CDD" id="cd07989">
    <property type="entry name" value="LPLAT_AGPAT-like"/>
    <property type="match status" value="1"/>
</dbReference>
<keyword evidence="6" id="KW-0472">Membrane</keyword>
<dbReference type="Pfam" id="PF01553">
    <property type="entry name" value="Acyltransferase"/>
    <property type="match status" value="1"/>
</dbReference>
<dbReference type="SMART" id="SM00563">
    <property type="entry name" value="PlsC"/>
    <property type="match status" value="1"/>
</dbReference>
<organism evidence="8 9">
    <name type="scientific">Phytohabitans suffuscus</name>
    <dbReference type="NCBI Taxonomy" id="624315"/>
    <lineage>
        <taxon>Bacteria</taxon>
        <taxon>Bacillati</taxon>
        <taxon>Actinomycetota</taxon>
        <taxon>Actinomycetes</taxon>
        <taxon>Micromonosporales</taxon>
        <taxon>Micromonosporaceae</taxon>
    </lineage>
</organism>
<evidence type="ECO:0000313" key="8">
    <source>
        <dbReference type="EMBL" id="BCB87110.1"/>
    </source>
</evidence>
<evidence type="ECO:0000256" key="6">
    <source>
        <dbReference type="SAM" id="Phobius"/>
    </source>
</evidence>
<keyword evidence="9" id="KW-1185">Reference proteome</keyword>
<dbReference type="InterPro" id="IPR002123">
    <property type="entry name" value="Plipid/glycerol_acylTrfase"/>
</dbReference>
<dbReference type="KEGG" id="psuu:Psuf_044230"/>
<evidence type="ECO:0000259" key="7">
    <source>
        <dbReference type="SMART" id="SM00563"/>
    </source>
</evidence>
<evidence type="ECO:0000256" key="1">
    <source>
        <dbReference type="ARBA" id="ARBA00005189"/>
    </source>
</evidence>
<comment type="pathway">
    <text evidence="1">Lipid metabolism.</text>
</comment>
<dbReference type="PANTHER" id="PTHR10434">
    <property type="entry name" value="1-ACYL-SN-GLYCEROL-3-PHOSPHATE ACYLTRANSFERASE"/>
    <property type="match status" value="1"/>
</dbReference>
<dbReference type="SUPFAM" id="SSF69593">
    <property type="entry name" value="Glycerol-3-phosphate (1)-acyltransferase"/>
    <property type="match status" value="1"/>
</dbReference>
<sequence>MSGTVSTMWQPRSDCGPECLPDPESSARVSGVRQVARFFALIGALVGGVALLPVLPLLKPRGRRAAARAWARSILAALEVRLVTKGRLPTERALLVANHISWLDIVAVLAVAPAQMLAKHDVRDWPVIGRLAATAGTIFVDRTRPRALPGTVSDVAAALRAGGVVAVFPEGTTWCGAMAGHFRPAMFQAALDAGAKVVPVAINYGERPTTVAFLGEDSLWVSLRRVLAVRRLVVSVTATPALHPEAVATRRQLARVAEAAVRTEGPVYQGAMGLAA</sequence>
<evidence type="ECO:0000256" key="5">
    <source>
        <dbReference type="ARBA" id="ARBA00023315"/>
    </source>
</evidence>
<keyword evidence="3 8" id="KW-0808">Transferase</keyword>
<reference evidence="8 9" key="1">
    <citation type="submission" date="2020-03" db="EMBL/GenBank/DDBJ databases">
        <title>Whole genome shotgun sequence of Phytohabitans suffuscus NBRC 105367.</title>
        <authorList>
            <person name="Komaki H."/>
            <person name="Tamura T."/>
        </authorList>
    </citation>
    <scope>NUCLEOTIDE SEQUENCE [LARGE SCALE GENOMIC DNA]</scope>
    <source>
        <strain evidence="8 9">NBRC 105367</strain>
    </source>
</reference>
<evidence type="ECO:0000256" key="4">
    <source>
        <dbReference type="ARBA" id="ARBA00023098"/>
    </source>
</evidence>
<keyword evidence="2" id="KW-0444">Lipid biosynthesis</keyword>
<gene>
    <name evidence="8" type="ORF">Psuf_044230</name>
</gene>
<keyword evidence="5 8" id="KW-0012">Acyltransferase</keyword>
<dbReference type="EMBL" id="AP022871">
    <property type="protein sequence ID" value="BCB87110.1"/>
    <property type="molecule type" value="Genomic_DNA"/>
</dbReference>
<dbReference type="AlphaFoldDB" id="A0A6F8YLY4"/>
<dbReference type="PANTHER" id="PTHR10434:SF64">
    <property type="entry name" value="1-ACYL-SN-GLYCEROL-3-PHOSPHATE ACYLTRANSFERASE-RELATED"/>
    <property type="match status" value="1"/>
</dbReference>
<evidence type="ECO:0000256" key="3">
    <source>
        <dbReference type="ARBA" id="ARBA00022679"/>
    </source>
</evidence>
<evidence type="ECO:0000313" key="9">
    <source>
        <dbReference type="Proteomes" id="UP000503011"/>
    </source>
</evidence>
<reference evidence="8 9" key="2">
    <citation type="submission" date="2020-03" db="EMBL/GenBank/DDBJ databases">
        <authorList>
            <person name="Ichikawa N."/>
            <person name="Kimura A."/>
            <person name="Kitahashi Y."/>
            <person name="Uohara A."/>
        </authorList>
    </citation>
    <scope>NUCLEOTIDE SEQUENCE [LARGE SCALE GENOMIC DNA]</scope>
    <source>
        <strain evidence="8 9">NBRC 105367</strain>
    </source>
</reference>